<proteinExistence type="predicted"/>
<dbReference type="Pfam" id="PF13385">
    <property type="entry name" value="Laminin_G_3"/>
    <property type="match status" value="1"/>
</dbReference>
<dbReference type="Pfam" id="PF09479">
    <property type="entry name" value="Flg_new"/>
    <property type="match status" value="1"/>
</dbReference>
<comment type="caution">
    <text evidence="2">The sequence shown here is derived from an EMBL/GenBank/DDBJ whole genome shotgun (WGS) entry which is preliminary data.</text>
</comment>
<dbReference type="InterPro" id="IPR013320">
    <property type="entry name" value="ConA-like_dom_sf"/>
</dbReference>
<dbReference type="InterPro" id="IPR013378">
    <property type="entry name" value="InlB-like_B-rpt"/>
</dbReference>
<dbReference type="EMBL" id="MHSQ01000013">
    <property type="protein sequence ID" value="OHA47407.1"/>
    <property type="molecule type" value="Genomic_DNA"/>
</dbReference>
<name>A0A1G2PGH6_9BACT</name>
<evidence type="ECO:0008006" key="4">
    <source>
        <dbReference type="Google" id="ProtNLM"/>
    </source>
</evidence>
<sequence>MVIAPQAELGQSISAGKTLLYSVTYNGNTNTGGSVPTDSTLYEEADTATILGNTGSLTKTNYVFDSWNTLANGTGTSYDPDDTLTIGITGVTLYAQYVWQPPQIANLVGAWVSGLSGAISALGTWEGQYGTTPDVTLVGAATVGSDGLTVGATTGYGNLPNGTLIHDPMTIAFWMTWPGLTSDARIPFSAGAGAAGGAFLINIDYTRTAPWANNGWLSAPITPAWNSSDLWVIRLNGTALSISKNNGASTASWTLATPIVWGNTFSRLAAHSGGDPAMKASMDNVYIWDSILTADEEASLWNYDPYRQGNL</sequence>
<evidence type="ECO:0000313" key="2">
    <source>
        <dbReference type="EMBL" id="OHA47407.1"/>
    </source>
</evidence>
<dbReference type="Proteomes" id="UP000176965">
    <property type="component" value="Unassembled WGS sequence"/>
</dbReference>
<organism evidence="2 3">
    <name type="scientific">Candidatus Taylorbacteria bacterium RIFOXYD2_FULL_36_9</name>
    <dbReference type="NCBI Taxonomy" id="1802338"/>
    <lineage>
        <taxon>Bacteria</taxon>
        <taxon>Candidatus Tayloriibacteriota</taxon>
    </lineage>
</organism>
<reference evidence="2 3" key="1">
    <citation type="journal article" date="2016" name="Nat. Commun.">
        <title>Thousands of microbial genomes shed light on interconnected biogeochemical processes in an aquifer system.</title>
        <authorList>
            <person name="Anantharaman K."/>
            <person name="Brown C.T."/>
            <person name="Hug L.A."/>
            <person name="Sharon I."/>
            <person name="Castelle C.J."/>
            <person name="Probst A.J."/>
            <person name="Thomas B.C."/>
            <person name="Singh A."/>
            <person name="Wilkins M.J."/>
            <person name="Karaoz U."/>
            <person name="Brodie E.L."/>
            <person name="Williams K.H."/>
            <person name="Hubbard S.S."/>
            <person name="Banfield J.F."/>
        </authorList>
    </citation>
    <scope>NUCLEOTIDE SEQUENCE [LARGE SCALE GENOMIC DNA]</scope>
</reference>
<dbReference type="Gene3D" id="2.60.120.200">
    <property type="match status" value="1"/>
</dbReference>
<accession>A0A1G2PGH6</accession>
<dbReference type="Gene3D" id="2.60.40.4270">
    <property type="entry name" value="Listeria-Bacteroides repeat domain"/>
    <property type="match status" value="1"/>
</dbReference>
<dbReference type="InterPro" id="IPR042229">
    <property type="entry name" value="Listeria/Bacterioides_rpt_sf"/>
</dbReference>
<evidence type="ECO:0000256" key="1">
    <source>
        <dbReference type="ARBA" id="ARBA00004196"/>
    </source>
</evidence>
<protein>
    <recommendedName>
        <fullName evidence="4">Bacterial repeat domain-containing protein</fullName>
    </recommendedName>
</protein>
<comment type="subcellular location">
    <subcellularLocation>
        <location evidence="1">Cell envelope</location>
    </subcellularLocation>
</comment>
<dbReference type="SUPFAM" id="SSF49899">
    <property type="entry name" value="Concanavalin A-like lectins/glucanases"/>
    <property type="match status" value="1"/>
</dbReference>
<dbReference type="GO" id="GO:0030313">
    <property type="term" value="C:cell envelope"/>
    <property type="evidence" value="ECO:0007669"/>
    <property type="project" value="UniProtKB-SubCell"/>
</dbReference>
<gene>
    <name evidence="2" type="ORF">A2541_00850</name>
</gene>
<dbReference type="AlphaFoldDB" id="A0A1G2PGH6"/>
<evidence type="ECO:0000313" key="3">
    <source>
        <dbReference type="Proteomes" id="UP000176965"/>
    </source>
</evidence>
<dbReference type="STRING" id="1802338.A2541_00850"/>